<protein>
    <submittedName>
        <fullName evidence="1">(northern house mosquito) hypothetical protein</fullName>
    </submittedName>
</protein>
<proteinExistence type="predicted"/>
<sequence>MGTTIRCCWMRTASCHRHPPDRTAPLGTLRGAARQSANPTNCQRLCQFPAPKLTRRSWPRRRSGCCGRSRICSTRKSRRCPASPRAHRPSWTVCCCWPARVLEVDRLPAVRPR</sequence>
<accession>A0A8D8JSJ1</accession>
<dbReference type="EMBL" id="HBUE01299092">
    <property type="protein sequence ID" value="CAG6577868.1"/>
    <property type="molecule type" value="Transcribed_RNA"/>
</dbReference>
<evidence type="ECO:0000313" key="1">
    <source>
        <dbReference type="EMBL" id="CAG6577875.1"/>
    </source>
</evidence>
<dbReference type="EMBL" id="HBUE01193143">
    <property type="protein sequence ID" value="CAG6526165.1"/>
    <property type="molecule type" value="Transcribed_RNA"/>
</dbReference>
<dbReference type="EMBL" id="HBUE01299095">
    <property type="protein sequence ID" value="CAG6577875.1"/>
    <property type="molecule type" value="Transcribed_RNA"/>
</dbReference>
<dbReference type="EMBL" id="HBUE01193140">
    <property type="protein sequence ID" value="CAG6526158.1"/>
    <property type="molecule type" value="Transcribed_RNA"/>
</dbReference>
<reference evidence="1" key="1">
    <citation type="submission" date="2021-05" db="EMBL/GenBank/DDBJ databases">
        <authorList>
            <person name="Alioto T."/>
            <person name="Alioto T."/>
            <person name="Gomez Garrido J."/>
        </authorList>
    </citation>
    <scope>NUCLEOTIDE SEQUENCE</scope>
</reference>
<organism evidence="1">
    <name type="scientific">Culex pipiens</name>
    <name type="common">House mosquito</name>
    <dbReference type="NCBI Taxonomy" id="7175"/>
    <lineage>
        <taxon>Eukaryota</taxon>
        <taxon>Metazoa</taxon>
        <taxon>Ecdysozoa</taxon>
        <taxon>Arthropoda</taxon>
        <taxon>Hexapoda</taxon>
        <taxon>Insecta</taxon>
        <taxon>Pterygota</taxon>
        <taxon>Neoptera</taxon>
        <taxon>Endopterygota</taxon>
        <taxon>Diptera</taxon>
        <taxon>Nematocera</taxon>
        <taxon>Culicoidea</taxon>
        <taxon>Culicidae</taxon>
        <taxon>Culicinae</taxon>
        <taxon>Culicini</taxon>
        <taxon>Culex</taxon>
        <taxon>Culex</taxon>
    </lineage>
</organism>
<dbReference type="AlphaFoldDB" id="A0A8D8JSJ1"/>
<name>A0A8D8JSJ1_CULPI</name>